<dbReference type="AlphaFoldDB" id="A0A4S8LS72"/>
<dbReference type="Gene3D" id="3.40.50.720">
    <property type="entry name" value="NAD(P)-binding Rossmann-like Domain"/>
    <property type="match status" value="1"/>
</dbReference>
<dbReference type="Proteomes" id="UP000297245">
    <property type="component" value="Unassembled WGS sequence"/>
</dbReference>
<keyword evidence="2" id="KW-1185">Reference proteome</keyword>
<proteinExistence type="predicted"/>
<dbReference type="Gene3D" id="3.40.50.10860">
    <property type="entry name" value="Leucine Dehydrogenase, chain A, domain 1"/>
    <property type="match status" value="1"/>
</dbReference>
<sequence length="908" mass="102913">MPVFSNMVKFCVIELTPDTDMRKAHKEFAIASRRSIEIASILPTGVATAMDALRIGQIDGIIVSRNLVGTLNLDNVESDAAAEAVDAYNLIRLSGSNLCAVNIDVFGIHYAMTASSAYPRFRAALVIGTGPLVRAAIYCLAQYFQSYVFYIFEESDETFTHFEKKIHEMDNGITVVRHTDVTSSPAVSCVVTDVPKDLQSGERTDNFRSLLSVTFHTHRLYFGIDQKNIFLNLGYSISGMDLTPWSFLALRDGWEEILSDVLEKFQTQIIWQQVASSENNFNFIYTRCVTSFASAMAQPESLICVIVDLTDNWSLRVSIPFARTYNHAYTVDDLLLDQWLSPASDSLIRPGLSLRRLFCTRWRLGRDTSLLPNPYTLLFEDNTLDLQTGVIAAIKHADAGPDTSFMIDCNEEDIGIVERVIMNYRAYKLRISNTVKRYSYLVGDRRFATGTNDIIRVDSRVPIEPGSGYMTTLATFSTTCRNHYTRIVHFMDYRVNKVIRKLTVPGFIDLVDIKEALRASNAIIHGLAALLPLLPDEIAVPNNIEIATPLGTRKFWIELFARVPNLPAYHLWDDNISIGTLQLVRVRGIFFLPNNVVVTVQESFFDSAIPVMLSHPTTAMCCGISHGIVFTMYPYHIKNRITDRVFEKYHPPRWYMNRLMKPVSFACYPVTDYDFHTIPRPDYKPRDCPMIWRRTSGCHGMGSLRWSAIDPAERPGIPWGVSHLHNMSKNSFAITGRIRAIFLLGGGTTDVNPIPTLLTDADRTQVDRRSTYHVVELVPDEDNKTSFLEVLISLKDALEGIKLPPTWNLAEYHDQELPAPPIPNFVDSAGIYTHWDHNRKAITLNAVVTIHFHLIRERSIGNMLVPLAIAERLTVIQNGHNWYDMKERSDDKNRWMVFEPIVIPSEFT</sequence>
<dbReference type="EMBL" id="ML179295">
    <property type="protein sequence ID" value="THU91863.1"/>
    <property type="molecule type" value="Genomic_DNA"/>
</dbReference>
<name>A0A4S8LS72_DENBC</name>
<reference evidence="1 2" key="1">
    <citation type="journal article" date="2019" name="Nat. Ecol. Evol.">
        <title>Megaphylogeny resolves global patterns of mushroom evolution.</title>
        <authorList>
            <person name="Varga T."/>
            <person name="Krizsan K."/>
            <person name="Foldi C."/>
            <person name="Dima B."/>
            <person name="Sanchez-Garcia M."/>
            <person name="Sanchez-Ramirez S."/>
            <person name="Szollosi G.J."/>
            <person name="Szarkandi J.G."/>
            <person name="Papp V."/>
            <person name="Albert L."/>
            <person name="Andreopoulos W."/>
            <person name="Angelini C."/>
            <person name="Antonin V."/>
            <person name="Barry K.W."/>
            <person name="Bougher N.L."/>
            <person name="Buchanan P."/>
            <person name="Buyck B."/>
            <person name="Bense V."/>
            <person name="Catcheside P."/>
            <person name="Chovatia M."/>
            <person name="Cooper J."/>
            <person name="Damon W."/>
            <person name="Desjardin D."/>
            <person name="Finy P."/>
            <person name="Geml J."/>
            <person name="Haridas S."/>
            <person name="Hughes K."/>
            <person name="Justo A."/>
            <person name="Karasinski D."/>
            <person name="Kautmanova I."/>
            <person name="Kiss B."/>
            <person name="Kocsube S."/>
            <person name="Kotiranta H."/>
            <person name="LaButti K.M."/>
            <person name="Lechner B.E."/>
            <person name="Liimatainen K."/>
            <person name="Lipzen A."/>
            <person name="Lukacs Z."/>
            <person name="Mihaltcheva S."/>
            <person name="Morgado L.N."/>
            <person name="Niskanen T."/>
            <person name="Noordeloos M.E."/>
            <person name="Ohm R.A."/>
            <person name="Ortiz-Santana B."/>
            <person name="Ovrebo C."/>
            <person name="Racz N."/>
            <person name="Riley R."/>
            <person name="Savchenko A."/>
            <person name="Shiryaev A."/>
            <person name="Soop K."/>
            <person name="Spirin V."/>
            <person name="Szebenyi C."/>
            <person name="Tomsovsky M."/>
            <person name="Tulloss R.E."/>
            <person name="Uehling J."/>
            <person name="Grigoriev I.V."/>
            <person name="Vagvolgyi C."/>
            <person name="Papp T."/>
            <person name="Martin F.M."/>
            <person name="Miettinen O."/>
            <person name="Hibbett D.S."/>
            <person name="Nagy L.G."/>
        </authorList>
    </citation>
    <scope>NUCLEOTIDE SEQUENCE [LARGE SCALE GENOMIC DNA]</scope>
    <source>
        <strain evidence="1 2">CBS 962.96</strain>
    </source>
</reference>
<accession>A0A4S8LS72</accession>
<gene>
    <name evidence="1" type="ORF">K435DRAFT_863028</name>
</gene>
<organism evidence="1 2">
    <name type="scientific">Dendrothele bispora (strain CBS 962.96)</name>
    <dbReference type="NCBI Taxonomy" id="1314807"/>
    <lineage>
        <taxon>Eukaryota</taxon>
        <taxon>Fungi</taxon>
        <taxon>Dikarya</taxon>
        <taxon>Basidiomycota</taxon>
        <taxon>Agaricomycotina</taxon>
        <taxon>Agaricomycetes</taxon>
        <taxon>Agaricomycetidae</taxon>
        <taxon>Agaricales</taxon>
        <taxon>Agaricales incertae sedis</taxon>
        <taxon>Dendrothele</taxon>
    </lineage>
</organism>
<evidence type="ECO:0000313" key="1">
    <source>
        <dbReference type="EMBL" id="THU91863.1"/>
    </source>
</evidence>
<protein>
    <submittedName>
        <fullName evidence="1">Uncharacterized protein</fullName>
    </submittedName>
</protein>
<evidence type="ECO:0000313" key="2">
    <source>
        <dbReference type="Proteomes" id="UP000297245"/>
    </source>
</evidence>